<gene>
    <name evidence="1" type="ORF">YC6258_05882</name>
</gene>
<dbReference type="STRING" id="1445510.YC6258_05882"/>
<dbReference type="HOGENOM" id="CLU_3252301_0_0_6"/>
<dbReference type="EMBL" id="CP007142">
    <property type="protein sequence ID" value="AJQ97910.1"/>
    <property type="molecule type" value="Genomic_DNA"/>
</dbReference>
<evidence type="ECO:0000313" key="2">
    <source>
        <dbReference type="Proteomes" id="UP000032266"/>
    </source>
</evidence>
<protein>
    <submittedName>
        <fullName evidence="1">Uncharacterized protein</fullName>
    </submittedName>
</protein>
<sequence>MLSTQNSADHFRAPIKYFLIDFLETFSCDRLTAKIRFKPYKK</sequence>
<organism evidence="1 2">
    <name type="scientific">Gynuella sunshinyii YC6258</name>
    <dbReference type="NCBI Taxonomy" id="1445510"/>
    <lineage>
        <taxon>Bacteria</taxon>
        <taxon>Pseudomonadati</taxon>
        <taxon>Pseudomonadota</taxon>
        <taxon>Gammaproteobacteria</taxon>
        <taxon>Oceanospirillales</taxon>
        <taxon>Saccharospirillaceae</taxon>
        <taxon>Gynuella</taxon>
    </lineage>
</organism>
<name>A0A0C5VF64_9GAMM</name>
<dbReference type="KEGG" id="gsn:YC6258_05882"/>
<reference evidence="1 2" key="1">
    <citation type="submission" date="2014-01" db="EMBL/GenBank/DDBJ databases">
        <title>Full genme sequencing of cellulolytic bacterium Gynuella sunshinyii YC6258T gen. nov., sp. nov.</title>
        <authorList>
            <person name="Khan H."/>
            <person name="Chung E.J."/>
            <person name="Chung Y.R."/>
        </authorList>
    </citation>
    <scope>NUCLEOTIDE SEQUENCE [LARGE SCALE GENOMIC DNA]</scope>
    <source>
        <strain evidence="1 2">YC6258</strain>
    </source>
</reference>
<evidence type="ECO:0000313" key="1">
    <source>
        <dbReference type="EMBL" id="AJQ97910.1"/>
    </source>
</evidence>
<accession>A0A0C5VF64</accession>
<dbReference type="AlphaFoldDB" id="A0A0C5VF64"/>
<dbReference type="Proteomes" id="UP000032266">
    <property type="component" value="Chromosome"/>
</dbReference>
<proteinExistence type="predicted"/>
<keyword evidence="2" id="KW-1185">Reference proteome</keyword>